<keyword evidence="13" id="KW-1185">Reference proteome</keyword>
<dbReference type="InterPro" id="IPR020827">
    <property type="entry name" value="Asparaginase/glutaminase_AS1"/>
</dbReference>
<evidence type="ECO:0000256" key="9">
    <source>
        <dbReference type="SAM" id="SignalP"/>
    </source>
</evidence>
<dbReference type="GO" id="GO:0004067">
    <property type="term" value="F:asparaginase activity"/>
    <property type="evidence" value="ECO:0007669"/>
    <property type="project" value="UniProtKB-UniRule"/>
</dbReference>
<feature type="binding site" evidence="6">
    <location>
        <position position="118"/>
    </location>
    <ligand>
        <name>substrate</name>
    </ligand>
</feature>
<gene>
    <name evidence="12" type="ORF">FFLO_06191</name>
</gene>
<comment type="similarity">
    <text evidence="1 8">Belongs to the asparaginase 1 family.</text>
</comment>
<dbReference type="Pfam" id="PF00710">
    <property type="entry name" value="Asparaginase"/>
    <property type="match status" value="1"/>
</dbReference>
<dbReference type="SMART" id="SM00870">
    <property type="entry name" value="Asparaginase"/>
    <property type="match status" value="1"/>
</dbReference>
<evidence type="ECO:0000256" key="8">
    <source>
        <dbReference type="RuleBase" id="RU004456"/>
    </source>
</evidence>
<evidence type="ECO:0000256" key="5">
    <source>
        <dbReference type="PIRSR" id="PIRSR001220-1"/>
    </source>
</evidence>
<dbReference type="PROSITE" id="PS00144">
    <property type="entry name" value="ASN_GLN_ASE_1"/>
    <property type="match status" value="1"/>
</dbReference>
<dbReference type="InterPro" id="IPR037152">
    <property type="entry name" value="L-asparaginase_N_sf"/>
</dbReference>
<comment type="catalytic activity">
    <reaction evidence="4">
        <text>L-asparagine + H2O = L-aspartate + NH4(+)</text>
        <dbReference type="Rhea" id="RHEA:21016"/>
        <dbReference type="ChEBI" id="CHEBI:15377"/>
        <dbReference type="ChEBI" id="CHEBI:28938"/>
        <dbReference type="ChEBI" id="CHEBI:29991"/>
        <dbReference type="ChEBI" id="CHEBI:58048"/>
        <dbReference type="EC" id="3.5.1.1"/>
    </reaction>
</comment>
<accession>A0A8K0NQP6</accession>
<dbReference type="PRINTS" id="PR00139">
    <property type="entry name" value="ASNGLNASE"/>
</dbReference>
<dbReference type="Gene3D" id="3.40.50.40">
    <property type="match status" value="1"/>
</dbReference>
<evidence type="ECO:0000256" key="7">
    <source>
        <dbReference type="PROSITE-ProRule" id="PRU10099"/>
    </source>
</evidence>
<dbReference type="FunFam" id="3.40.50.1170:FF:000001">
    <property type="entry name" value="L-asparaginase 2"/>
    <property type="match status" value="1"/>
</dbReference>
<reference evidence="12" key="1">
    <citation type="submission" date="2020-04" db="EMBL/GenBank/DDBJ databases">
        <title>Analysis of mating type loci in Filobasidium floriforme.</title>
        <authorList>
            <person name="Nowrousian M."/>
        </authorList>
    </citation>
    <scope>NUCLEOTIDE SEQUENCE</scope>
    <source>
        <strain evidence="12">CBS 6242</strain>
    </source>
</reference>
<feature type="chain" id="PRO_5035436175" description="asparaginase" evidence="9">
    <location>
        <begin position="22"/>
        <end position="390"/>
    </location>
</feature>
<dbReference type="PROSITE" id="PS51732">
    <property type="entry name" value="ASN_GLN_ASE_3"/>
    <property type="match status" value="1"/>
</dbReference>
<dbReference type="PIRSF" id="PIRSF500176">
    <property type="entry name" value="L_ASNase"/>
    <property type="match status" value="1"/>
</dbReference>
<evidence type="ECO:0000313" key="12">
    <source>
        <dbReference type="EMBL" id="KAG7528400.1"/>
    </source>
</evidence>
<dbReference type="CDD" id="cd08964">
    <property type="entry name" value="L-asparaginase_II"/>
    <property type="match status" value="1"/>
</dbReference>
<dbReference type="NCBIfam" id="TIGR00520">
    <property type="entry name" value="asnASE_II"/>
    <property type="match status" value="1"/>
</dbReference>
<evidence type="ECO:0000259" key="10">
    <source>
        <dbReference type="Pfam" id="PF00710"/>
    </source>
</evidence>
<evidence type="ECO:0000259" key="11">
    <source>
        <dbReference type="Pfam" id="PF17763"/>
    </source>
</evidence>
<keyword evidence="3" id="KW-0378">Hydrolase</keyword>
<evidence type="ECO:0000313" key="13">
    <source>
        <dbReference type="Proteomes" id="UP000812966"/>
    </source>
</evidence>
<protein>
    <recommendedName>
        <fullName evidence="2">asparaginase</fullName>
        <ecNumber evidence="2">3.5.1.1</ecNumber>
    </recommendedName>
</protein>
<dbReference type="InterPro" id="IPR004550">
    <property type="entry name" value="AsnASE_II"/>
</dbReference>
<organism evidence="12 13">
    <name type="scientific">Filobasidium floriforme</name>
    <dbReference type="NCBI Taxonomy" id="5210"/>
    <lineage>
        <taxon>Eukaryota</taxon>
        <taxon>Fungi</taxon>
        <taxon>Dikarya</taxon>
        <taxon>Basidiomycota</taxon>
        <taxon>Agaricomycotina</taxon>
        <taxon>Tremellomycetes</taxon>
        <taxon>Filobasidiales</taxon>
        <taxon>Filobasidiaceae</taxon>
        <taxon>Filobasidium</taxon>
    </lineage>
</organism>
<dbReference type="OrthoDB" id="542841at2759"/>
<dbReference type="EMBL" id="JABELV010000186">
    <property type="protein sequence ID" value="KAG7528400.1"/>
    <property type="molecule type" value="Genomic_DNA"/>
</dbReference>
<dbReference type="Proteomes" id="UP000812966">
    <property type="component" value="Unassembled WGS sequence"/>
</dbReference>
<feature type="domain" description="L-asparaginase N-terminal" evidence="10">
    <location>
        <begin position="64"/>
        <end position="255"/>
    </location>
</feature>
<evidence type="ECO:0000256" key="6">
    <source>
        <dbReference type="PIRSR" id="PIRSR001220-2"/>
    </source>
</evidence>
<dbReference type="SUPFAM" id="SSF53774">
    <property type="entry name" value="Glutaminase/Asparaginase"/>
    <property type="match status" value="1"/>
</dbReference>
<feature type="domain" description="Asparaginase/glutaminase C-terminal" evidence="11">
    <location>
        <begin position="276"/>
        <end position="378"/>
    </location>
</feature>
<evidence type="ECO:0000256" key="3">
    <source>
        <dbReference type="ARBA" id="ARBA00022801"/>
    </source>
</evidence>
<name>A0A8K0NQP6_9TREE</name>
<dbReference type="EC" id="3.5.1.1" evidence="2"/>
<dbReference type="InterPro" id="IPR027474">
    <property type="entry name" value="L-asparaginase_N"/>
</dbReference>
<evidence type="ECO:0000256" key="4">
    <source>
        <dbReference type="ARBA" id="ARBA00049366"/>
    </source>
</evidence>
<dbReference type="PANTHER" id="PTHR11707">
    <property type="entry name" value="L-ASPARAGINASE"/>
    <property type="match status" value="1"/>
</dbReference>
<dbReference type="GO" id="GO:0006530">
    <property type="term" value="P:L-asparagine catabolic process"/>
    <property type="evidence" value="ECO:0007669"/>
    <property type="project" value="UniProtKB-ARBA"/>
</dbReference>
<dbReference type="PANTHER" id="PTHR11707:SF28">
    <property type="entry name" value="60 KDA LYSOPHOSPHOLIPASE"/>
    <property type="match status" value="1"/>
</dbReference>
<evidence type="ECO:0000256" key="2">
    <source>
        <dbReference type="ARBA" id="ARBA00012920"/>
    </source>
</evidence>
<comment type="caution">
    <text evidence="12">The sequence shown here is derived from an EMBL/GenBank/DDBJ whole genome shotgun (WGS) entry which is preliminary data.</text>
</comment>
<dbReference type="InterPro" id="IPR006034">
    <property type="entry name" value="Asparaginase/glutaminase-like"/>
</dbReference>
<dbReference type="InterPro" id="IPR040919">
    <property type="entry name" value="Asparaginase_C"/>
</dbReference>
<dbReference type="InterPro" id="IPR036152">
    <property type="entry name" value="Asp/glu_Ase-like_sf"/>
</dbReference>
<keyword evidence="9" id="KW-0732">Signal</keyword>
<proteinExistence type="inferred from homology"/>
<dbReference type="AlphaFoldDB" id="A0A8K0NQP6"/>
<evidence type="ECO:0000256" key="1">
    <source>
        <dbReference type="ARBA" id="ARBA00010518"/>
    </source>
</evidence>
<dbReference type="PIRSF" id="PIRSF001220">
    <property type="entry name" value="L-ASNase_gatD"/>
    <property type="match status" value="1"/>
</dbReference>
<dbReference type="InterPro" id="IPR027473">
    <property type="entry name" value="L-asparaginase_C"/>
</dbReference>
<feature type="binding site" evidence="6">
    <location>
        <begin position="153"/>
        <end position="154"/>
    </location>
    <ligand>
        <name>substrate</name>
    </ligand>
</feature>
<feature type="signal peptide" evidence="9">
    <location>
        <begin position="1"/>
        <end position="21"/>
    </location>
</feature>
<feature type="active site" description="O-isoaspartyl threonine intermediate" evidence="5">
    <location>
        <position position="71"/>
    </location>
</feature>
<dbReference type="Pfam" id="PF17763">
    <property type="entry name" value="Asparaginase_C"/>
    <property type="match status" value="1"/>
</dbReference>
<sequence>MFPSIPTLVTAATVLASSALASPTPIPIASSQVLSLVRRDNWTPPAGLNVTYQSEYNASLPSTMIFATGGTIAGRGSSSTASGVYQAGSIGVGALVDAVPELLNVSNIYGVQIANVGSPSINSTIQLNMAQYANKVLCAEDSIFDSLVITHGTDTLEETAFFMDLTVNCRKPVIIVGAMRPATALSADGPANLYAAVKTGVFPDSKDRGALIVMNDRIGSAFYTQKTHVNYLDTFKAPEPGYLGGLFNNEPFYYYGPATPKYKNTFDVTNVTSLPKVDIVYGHQETDPRIFESIVKYGDVKGIVLASPNGGVGVDSAITDTISSGIPIVRHVRINVGMIAPSETPRNGSVISSGLINNQKSRIQLQLALATGADPRAVFEDALREELYGN</sequence>
<feature type="active site" evidence="7">
    <location>
        <position position="71"/>
    </location>
</feature>
<dbReference type="Gene3D" id="3.40.50.1170">
    <property type="entry name" value="L-asparaginase, N-terminal domain"/>
    <property type="match status" value="1"/>
</dbReference>